<evidence type="ECO:0000313" key="1">
    <source>
        <dbReference type="EMBL" id="GMQ31918.1"/>
    </source>
</evidence>
<organism evidence="1 2">
    <name type="scientific">Algoriphagus taiwanensis</name>
    <dbReference type="NCBI Taxonomy" id="1445656"/>
    <lineage>
        <taxon>Bacteria</taxon>
        <taxon>Pseudomonadati</taxon>
        <taxon>Bacteroidota</taxon>
        <taxon>Cytophagia</taxon>
        <taxon>Cytophagales</taxon>
        <taxon>Cyclobacteriaceae</taxon>
        <taxon>Algoriphagus</taxon>
    </lineage>
</organism>
<dbReference type="RefSeq" id="WP_338226767.1">
    <property type="nucleotide sequence ID" value="NZ_BTPE01000001.1"/>
</dbReference>
<dbReference type="Proteomes" id="UP001307705">
    <property type="component" value="Unassembled WGS sequence"/>
</dbReference>
<dbReference type="EMBL" id="BTPE01000001">
    <property type="protein sequence ID" value="GMQ31918.1"/>
    <property type="molecule type" value="Genomic_DNA"/>
</dbReference>
<comment type="caution">
    <text evidence="1">The sequence shown here is derived from an EMBL/GenBank/DDBJ whole genome shotgun (WGS) entry which is preliminary data.</text>
</comment>
<keyword evidence="2" id="KW-1185">Reference proteome</keyword>
<name>A0ABQ6PVE0_9BACT</name>
<reference evidence="1 2" key="1">
    <citation type="submission" date="2023-08" db="EMBL/GenBank/DDBJ databases">
        <title>Draft genome sequence of Algoriphagus taiwanensis.</title>
        <authorList>
            <person name="Takatani N."/>
            <person name="Hosokawa M."/>
            <person name="Sawabe T."/>
        </authorList>
    </citation>
    <scope>NUCLEOTIDE SEQUENCE [LARGE SCALE GENOMIC DNA]</scope>
    <source>
        <strain evidence="1 2">JCM 19755</strain>
    </source>
</reference>
<accession>A0ABQ6PVE0</accession>
<evidence type="ECO:0000313" key="2">
    <source>
        <dbReference type="Proteomes" id="UP001307705"/>
    </source>
</evidence>
<gene>
    <name evidence="1" type="ORF">Ataiwa_01900</name>
</gene>
<protein>
    <submittedName>
        <fullName evidence="1">Uncharacterized protein</fullName>
    </submittedName>
</protein>
<sequence length="385" mass="45670">MDLNGVKVMGIRLKELMYEYVTERGFYTMARMASDIISRGIKREWQNSFHSNLEINGSHLGSFRLFSTFKTKERSIYEPVEIFFDISGLEYNQVDPKETFETFTKIFESESFYLSTLNNVWISYNGFSDNGFDFRVTTNFDYPDFEEDYILIKVIPALSRLNLDNMYKNSKIGLGGKRYQNPILDYSPYRSFVLDVDPSSDPIYTWKLDWSLGFLIWFENETRDGICSFLRGYQFMNYSPRSFRYAVMMSIFIKVHLIKYKPELYSSQTMLLILFLCGRAYAETKPGKVSNLGNELSRFREFVLEARKLIKPQNSKKDIWWLSHPCDESINLLETWNMDEILSNKFFQWLDFLNKHFSESRFQKSKLNADDYLKNIFLFNLDLIP</sequence>
<proteinExistence type="predicted"/>